<evidence type="ECO:0000256" key="10">
    <source>
        <dbReference type="SAM" id="Coils"/>
    </source>
</evidence>
<comment type="subcellular location">
    <subcellularLocation>
        <location evidence="1">Cytoplasm</location>
        <location evidence="1">Cytoskeleton</location>
    </subcellularLocation>
</comment>
<gene>
    <name evidence="13" type="ORF">NAEGRDRAFT_44546</name>
</gene>
<keyword evidence="4" id="KW-0132">Cell division</keyword>
<dbReference type="SUPFAM" id="SSF47576">
    <property type="entry name" value="Calponin-homology domain, CH-domain"/>
    <property type="match status" value="1"/>
</dbReference>
<dbReference type="GO" id="GO:0005874">
    <property type="term" value="C:microtubule"/>
    <property type="evidence" value="ECO:0007669"/>
    <property type="project" value="UniProtKB-KW"/>
</dbReference>
<keyword evidence="8" id="KW-0131">Cell cycle</keyword>
<evidence type="ECO:0000256" key="1">
    <source>
        <dbReference type="ARBA" id="ARBA00004245"/>
    </source>
</evidence>
<dbReference type="InterPro" id="IPR036872">
    <property type="entry name" value="CH_dom_sf"/>
</dbReference>
<dbReference type="Gene3D" id="1.20.5.1430">
    <property type="match status" value="1"/>
</dbReference>
<feature type="domain" description="EB1 C-terminal" evidence="12">
    <location>
        <begin position="147"/>
        <end position="223"/>
    </location>
</feature>
<keyword evidence="10" id="KW-0175">Coiled coil</keyword>
<sequence length="247" mass="28663">MTDAYHMGRKELLQWINESFGFGYERIEQTCTGACACQIVDSLFPGVVPMSKVNFEAKFDYEYIKNYKILQSVFTKLNIPKVIEVNKLIRGKYQDNLEFLQWLKKFYDDKLNEGTDAGYDAVSKRKAAIKEYRQTTKTTTTIAGSSQTNTKKKIAAPPKSSLSMMQLRIENLERERDFYFQKLRDIELYTQAIEDNQSASQEQLTFMRDMQKILYATDEDFAAVDQNSDDEIMSDNNKENLISNDDI</sequence>
<dbReference type="AlphaFoldDB" id="D2VEZ6"/>
<dbReference type="InterPro" id="IPR001715">
    <property type="entry name" value="CH_dom"/>
</dbReference>
<evidence type="ECO:0000256" key="5">
    <source>
        <dbReference type="ARBA" id="ARBA00022701"/>
    </source>
</evidence>
<evidence type="ECO:0000256" key="8">
    <source>
        <dbReference type="ARBA" id="ARBA00023306"/>
    </source>
</evidence>
<dbReference type="GeneID" id="8848616"/>
<dbReference type="OMA" id="HTHWIKH"/>
<dbReference type="Pfam" id="PF03271">
    <property type="entry name" value="EB1"/>
    <property type="match status" value="1"/>
</dbReference>
<dbReference type="FunCoup" id="D2VEZ6">
    <property type="interactions" value="217"/>
</dbReference>
<feature type="coiled-coil region" evidence="10">
    <location>
        <begin position="162"/>
        <end position="189"/>
    </location>
</feature>
<dbReference type="Pfam" id="PF00307">
    <property type="entry name" value="CH"/>
    <property type="match status" value="1"/>
</dbReference>
<feature type="domain" description="Calponin-homology (CH)" evidence="11">
    <location>
        <begin position="6"/>
        <end position="108"/>
    </location>
</feature>
<dbReference type="FunFam" id="1.10.418.10:FF:000028">
    <property type="entry name" value="RP/EB family microtubule-associated protein"/>
    <property type="match status" value="1"/>
</dbReference>
<dbReference type="InterPro" id="IPR004953">
    <property type="entry name" value="EB1_C"/>
</dbReference>
<dbReference type="InterPro" id="IPR036133">
    <property type="entry name" value="EB1_C_sf"/>
</dbReference>
<dbReference type="InterPro" id="IPR027328">
    <property type="entry name" value="MAPRE"/>
</dbReference>
<evidence type="ECO:0000313" key="13">
    <source>
        <dbReference type="EMBL" id="EFC44689.1"/>
    </source>
</evidence>
<dbReference type="KEGG" id="ngr:NAEGRDRAFT_44546"/>
<dbReference type="PANTHER" id="PTHR10623">
    <property type="entry name" value="MICROTUBULE-ASSOCIATED PROTEIN RP/EB FAMILY MEMBER"/>
    <property type="match status" value="1"/>
</dbReference>
<comment type="similarity">
    <text evidence="2">Belongs to the MAPRE family.</text>
</comment>
<dbReference type="PROSITE" id="PS51230">
    <property type="entry name" value="EB1_C"/>
    <property type="match status" value="1"/>
</dbReference>
<dbReference type="STRING" id="5762.D2VEZ6"/>
<dbReference type="Proteomes" id="UP000006671">
    <property type="component" value="Unassembled WGS sequence"/>
</dbReference>
<dbReference type="Gene3D" id="1.10.418.10">
    <property type="entry name" value="Calponin-like domain"/>
    <property type="match status" value="1"/>
</dbReference>
<dbReference type="OrthoDB" id="2119228at2759"/>
<accession>D2VEZ6</accession>
<dbReference type="GO" id="GO:0051301">
    <property type="term" value="P:cell division"/>
    <property type="evidence" value="ECO:0007669"/>
    <property type="project" value="UniProtKB-KW"/>
</dbReference>
<evidence type="ECO:0000256" key="7">
    <source>
        <dbReference type="ARBA" id="ARBA00023212"/>
    </source>
</evidence>
<dbReference type="EMBL" id="GG738867">
    <property type="protein sequence ID" value="EFC44689.1"/>
    <property type="molecule type" value="Genomic_DNA"/>
</dbReference>
<evidence type="ECO:0000256" key="9">
    <source>
        <dbReference type="PROSITE-ProRule" id="PRU00576"/>
    </source>
</evidence>
<protein>
    <submittedName>
        <fullName evidence="13">Uncharacterized protein</fullName>
    </submittedName>
</protein>
<dbReference type="SUPFAM" id="SSF140612">
    <property type="entry name" value="EB1 dimerisation domain-like"/>
    <property type="match status" value="1"/>
</dbReference>
<keyword evidence="5 9" id="KW-0493">Microtubule</keyword>
<proteinExistence type="inferred from homology"/>
<name>D2VEZ6_NAEGR</name>
<keyword evidence="6" id="KW-0498">Mitosis</keyword>
<dbReference type="RefSeq" id="XP_002677433.1">
    <property type="nucleotide sequence ID" value="XM_002677387.1"/>
</dbReference>
<evidence type="ECO:0000259" key="11">
    <source>
        <dbReference type="PROSITE" id="PS50021"/>
    </source>
</evidence>
<dbReference type="InParanoid" id="D2VEZ6"/>
<keyword evidence="3" id="KW-0963">Cytoplasm</keyword>
<evidence type="ECO:0000256" key="2">
    <source>
        <dbReference type="ARBA" id="ARBA00010729"/>
    </source>
</evidence>
<evidence type="ECO:0000259" key="12">
    <source>
        <dbReference type="PROSITE" id="PS51230"/>
    </source>
</evidence>
<organism evidence="14">
    <name type="scientific">Naegleria gruberi</name>
    <name type="common">Amoeba</name>
    <dbReference type="NCBI Taxonomy" id="5762"/>
    <lineage>
        <taxon>Eukaryota</taxon>
        <taxon>Discoba</taxon>
        <taxon>Heterolobosea</taxon>
        <taxon>Tetramitia</taxon>
        <taxon>Eutetramitia</taxon>
        <taxon>Vahlkampfiidae</taxon>
        <taxon>Naegleria</taxon>
    </lineage>
</organism>
<evidence type="ECO:0000256" key="6">
    <source>
        <dbReference type="ARBA" id="ARBA00022776"/>
    </source>
</evidence>
<evidence type="ECO:0000256" key="4">
    <source>
        <dbReference type="ARBA" id="ARBA00022618"/>
    </source>
</evidence>
<keyword evidence="7" id="KW-0206">Cytoskeleton</keyword>
<dbReference type="VEuPathDB" id="AmoebaDB:NAEGRDRAFT_44546"/>
<keyword evidence="14" id="KW-1185">Reference proteome</keyword>
<dbReference type="PROSITE" id="PS50021">
    <property type="entry name" value="CH"/>
    <property type="match status" value="1"/>
</dbReference>
<evidence type="ECO:0000313" key="14">
    <source>
        <dbReference type="Proteomes" id="UP000006671"/>
    </source>
</evidence>
<dbReference type="GO" id="GO:0008017">
    <property type="term" value="F:microtubule binding"/>
    <property type="evidence" value="ECO:0007669"/>
    <property type="project" value="InterPro"/>
</dbReference>
<dbReference type="eggNOG" id="KOG3000">
    <property type="taxonomic scope" value="Eukaryota"/>
</dbReference>
<evidence type="ECO:0000256" key="3">
    <source>
        <dbReference type="ARBA" id="ARBA00022490"/>
    </source>
</evidence>
<reference evidence="13 14" key="1">
    <citation type="journal article" date="2010" name="Cell">
        <title>The genome of Naegleria gruberi illuminates early eukaryotic versatility.</title>
        <authorList>
            <person name="Fritz-Laylin L.K."/>
            <person name="Prochnik S.E."/>
            <person name="Ginger M.L."/>
            <person name="Dacks J.B."/>
            <person name="Carpenter M.L."/>
            <person name="Field M.C."/>
            <person name="Kuo A."/>
            <person name="Paredez A."/>
            <person name="Chapman J."/>
            <person name="Pham J."/>
            <person name="Shu S."/>
            <person name="Neupane R."/>
            <person name="Cipriano M."/>
            <person name="Mancuso J."/>
            <person name="Tu H."/>
            <person name="Salamov A."/>
            <person name="Lindquist E."/>
            <person name="Shapiro H."/>
            <person name="Lucas S."/>
            <person name="Grigoriev I.V."/>
            <person name="Cande W.Z."/>
            <person name="Fulton C."/>
            <person name="Rokhsar D.S."/>
            <person name="Dawson S.C."/>
        </authorList>
    </citation>
    <scope>NUCLEOTIDE SEQUENCE [LARGE SCALE GENOMIC DNA]</scope>
    <source>
        <strain evidence="13 14">NEG-M</strain>
    </source>
</reference>